<feature type="region of interest" description="Disordered" evidence="1">
    <location>
        <begin position="49"/>
        <end position="76"/>
    </location>
</feature>
<feature type="compositionally biased region" description="Polar residues" evidence="1">
    <location>
        <begin position="59"/>
        <end position="76"/>
    </location>
</feature>
<reference evidence="2" key="1">
    <citation type="submission" date="2024-03" db="EMBL/GenBank/DDBJ databases">
        <title>Eukaryotic viruses encode the ribosomal protein eL40.</title>
        <authorList>
            <person name="Thomy J."/>
            <person name="Schvarcz C.R."/>
            <person name="McBeain K.A."/>
            <person name="Edwards K.F."/>
            <person name="Steward G.F."/>
        </authorList>
    </citation>
    <scope>NUCLEOTIDE SEQUENCE</scope>
    <source>
        <strain evidence="2">FloV-SA2</strain>
    </source>
</reference>
<feature type="compositionally biased region" description="Basic and acidic residues" evidence="1">
    <location>
        <begin position="49"/>
        <end position="58"/>
    </location>
</feature>
<evidence type="ECO:0000256" key="1">
    <source>
        <dbReference type="SAM" id="MobiDB-lite"/>
    </source>
</evidence>
<sequence>MESKKININEHFLLYGKKAKNNTKKKVINEVKNSNIKELLLKKLKEYKQKKQQNKENNRNFTDNNNYSIQNKSYNNNEPLYGNLKNGKKPTFKQFKKKQTKKKITMQIEKKFNLGRNVTQKKIGVLIQKQDTRKNVENIKNELKNKNIKTIKNYLKTKNLIKYGSYAPNELIREIYKNTQLSGCNIENINKKSLLHNYINNN</sequence>
<name>A0AB39JCP2_9VIRU</name>
<accession>A0AB39JCP2</accession>
<protein>
    <submittedName>
        <fullName evidence="2">Uncharacterized protein</fullName>
    </submittedName>
</protein>
<proteinExistence type="predicted"/>
<gene>
    <name evidence="2" type="ORF">FloV-SA2_00337</name>
</gene>
<evidence type="ECO:0000313" key="2">
    <source>
        <dbReference type="EMBL" id="XDO02155.1"/>
    </source>
</evidence>
<dbReference type="EMBL" id="PP542043">
    <property type="protein sequence ID" value="XDO02155.1"/>
    <property type="molecule type" value="Genomic_DNA"/>
</dbReference>
<organism evidence="2">
    <name type="scientific">Florenciella sp. virus SA2</name>
    <dbReference type="NCBI Taxonomy" id="3240092"/>
    <lineage>
        <taxon>Viruses</taxon>
    </lineage>
</organism>